<protein>
    <recommendedName>
        <fullName evidence="3">F-box domain-containing protein</fullName>
    </recommendedName>
</protein>
<proteinExistence type="predicted"/>
<reference evidence="1 2" key="1">
    <citation type="submission" date="2014-04" db="EMBL/GenBank/DDBJ databases">
        <authorList>
            <consortium name="DOE Joint Genome Institute"/>
            <person name="Kuo A."/>
            <person name="Gay G."/>
            <person name="Dore J."/>
            <person name="Kohler A."/>
            <person name="Nagy L.G."/>
            <person name="Floudas D."/>
            <person name="Copeland A."/>
            <person name="Barry K.W."/>
            <person name="Cichocki N."/>
            <person name="Veneault-Fourrey C."/>
            <person name="LaButti K."/>
            <person name="Lindquist E.A."/>
            <person name="Lipzen A."/>
            <person name="Lundell T."/>
            <person name="Morin E."/>
            <person name="Murat C."/>
            <person name="Sun H."/>
            <person name="Tunlid A."/>
            <person name="Henrissat B."/>
            <person name="Grigoriev I.V."/>
            <person name="Hibbett D.S."/>
            <person name="Martin F."/>
            <person name="Nordberg H.P."/>
            <person name="Cantor M.N."/>
            <person name="Hua S.X."/>
        </authorList>
    </citation>
    <scope>NUCLEOTIDE SEQUENCE [LARGE SCALE GENOMIC DNA]</scope>
    <source>
        <strain evidence="2">h7</strain>
    </source>
</reference>
<dbReference type="Gene3D" id="3.80.10.10">
    <property type="entry name" value="Ribonuclease Inhibitor"/>
    <property type="match status" value="1"/>
</dbReference>
<dbReference type="HOGENOM" id="CLU_665737_0_0_1"/>
<dbReference type="Proteomes" id="UP000053424">
    <property type="component" value="Unassembled WGS sequence"/>
</dbReference>
<evidence type="ECO:0000313" key="1">
    <source>
        <dbReference type="EMBL" id="KIM39121.1"/>
    </source>
</evidence>
<sequence>MHVATQRLGALKQGIKPWAQLVVNRQDDLADVRRKLEDYHDDGLLLDVCVRLPDVEHTRSLTKLLRQHVPRFRTLHISVPAHEDAEKIVSSIGEGQPAPLLERLNITVEQKLQYPIPYFEALKNAFYPSPRLIHLSLPSNPLPEITIPHLSTVTSLMIDSVQAQWGIHLSRLCDMLESMPHLQHFTFKGSDNFSFCAMSRLDHPRVISMPNLVSMDVSAPGCGLDILRALDAPLLDTVRFNGYRPLEYQEDFEESLTIPIPASLRRVSERSPKLTRLELRSTVMHNPLDDHRWLFSVEAFPQLEVLRLNAADISDDALLMGVGQVRNLKRIELINCEDVSGQAVQRFVQGRDKDFTVLVVSCPSITQEDLMELTETVIVESK</sequence>
<dbReference type="SUPFAM" id="SSF52047">
    <property type="entry name" value="RNI-like"/>
    <property type="match status" value="1"/>
</dbReference>
<reference evidence="2" key="2">
    <citation type="submission" date="2015-01" db="EMBL/GenBank/DDBJ databases">
        <title>Evolutionary Origins and Diversification of the Mycorrhizal Mutualists.</title>
        <authorList>
            <consortium name="DOE Joint Genome Institute"/>
            <consortium name="Mycorrhizal Genomics Consortium"/>
            <person name="Kohler A."/>
            <person name="Kuo A."/>
            <person name="Nagy L.G."/>
            <person name="Floudas D."/>
            <person name="Copeland A."/>
            <person name="Barry K.W."/>
            <person name="Cichocki N."/>
            <person name="Veneault-Fourrey C."/>
            <person name="LaButti K."/>
            <person name="Lindquist E.A."/>
            <person name="Lipzen A."/>
            <person name="Lundell T."/>
            <person name="Morin E."/>
            <person name="Murat C."/>
            <person name="Riley R."/>
            <person name="Ohm R."/>
            <person name="Sun H."/>
            <person name="Tunlid A."/>
            <person name="Henrissat B."/>
            <person name="Grigoriev I.V."/>
            <person name="Hibbett D.S."/>
            <person name="Martin F."/>
        </authorList>
    </citation>
    <scope>NUCLEOTIDE SEQUENCE [LARGE SCALE GENOMIC DNA]</scope>
    <source>
        <strain evidence="2">h7</strain>
    </source>
</reference>
<organism evidence="1 2">
    <name type="scientific">Hebeloma cylindrosporum</name>
    <dbReference type="NCBI Taxonomy" id="76867"/>
    <lineage>
        <taxon>Eukaryota</taxon>
        <taxon>Fungi</taxon>
        <taxon>Dikarya</taxon>
        <taxon>Basidiomycota</taxon>
        <taxon>Agaricomycotina</taxon>
        <taxon>Agaricomycetes</taxon>
        <taxon>Agaricomycetidae</taxon>
        <taxon>Agaricales</taxon>
        <taxon>Agaricineae</taxon>
        <taxon>Hymenogastraceae</taxon>
        <taxon>Hebeloma</taxon>
    </lineage>
</organism>
<gene>
    <name evidence="1" type="ORF">M413DRAFT_447461</name>
</gene>
<dbReference type="AlphaFoldDB" id="A0A0C3C6C3"/>
<name>A0A0C3C6C3_HEBCY</name>
<dbReference type="InterPro" id="IPR032675">
    <property type="entry name" value="LRR_dom_sf"/>
</dbReference>
<evidence type="ECO:0000313" key="2">
    <source>
        <dbReference type="Proteomes" id="UP000053424"/>
    </source>
</evidence>
<dbReference type="OrthoDB" id="2982757at2759"/>
<dbReference type="EMBL" id="KN831787">
    <property type="protein sequence ID" value="KIM39121.1"/>
    <property type="molecule type" value="Genomic_DNA"/>
</dbReference>
<accession>A0A0C3C6C3</accession>
<keyword evidence="2" id="KW-1185">Reference proteome</keyword>
<evidence type="ECO:0008006" key="3">
    <source>
        <dbReference type="Google" id="ProtNLM"/>
    </source>
</evidence>